<keyword evidence="3" id="KW-1185">Reference proteome</keyword>
<dbReference type="EMBL" id="FOGU01000001">
    <property type="protein sequence ID" value="SER49122.1"/>
    <property type="molecule type" value="Genomic_DNA"/>
</dbReference>
<evidence type="ECO:0000313" key="3">
    <source>
        <dbReference type="Proteomes" id="UP000198885"/>
    </source>
</evidence>
<feature type="domain" description="N-acetylmuramidase" evidence="1">
    <location>
        <begin position="79"/>
        <end position="244"/>
    </location>
</feature>
<organism evidence="2 3">
    <name type="scientific">Tranquillimonas rosea</name>
    <dbReference type="NCBI Taxonomy" id="641238"/>
    <lineage>
        <taxon>Bacteria</taxon>
        <taxon>Pseudomonadati</taxon>
        <taxon>Pseudomonadota</taxon>
        <taxon>Alphaproteobacteria</taxon>
        <taxon>Rhodobacterales</taxon>
        <taxon>Roseobacteraceae</taxon>
        <taxon>Tranquillimonas</taxon>
    </lineage>
</organism>
<dbReference type="RefSeq" id="WP_235859747.1">
    <property type="nucleotide sequence ID" value="NZ_FOGU01000001.1"/>
</dbReference>
<dbReference type="AlphaFoldDB" id="A0A1H9PLM8"/>
<dbReference type="InterPro" id="IPR024408">
    <property type="entry name" value="Muramidase"/>
</dbReference>
<evidence type="ECO:0000313" key="2">
    <source>
        <dbReference type="EMBL" id="SER49122.1"/>
    </source>
</evidence>
<reference evidence="2 3" key="1">
    <citation type="submission" date="2016-10" db="EMBL/GenBank/DDBJ databases">
        <authorList>
            <person name="de Groot N.N."/>
        </authorList>
    </citation>
    <scope>NUCLEOTIDE SEQUENCE [LARGE SCALE GENOMIC DNA]</scope>
    <source>
        <strain evidence="2 3">DSM 23042</strain>
    </source>
</reference>
<name>A0A1H9PLM8_9RHOB</name>
<dbReference type="Pfam" id="PF11860">
    <property type="entry name" value="Muramidase"/>
    <property type="match status" value="1"/>
</dbReference>
<dbReference type="Proteomes" id="UP000198885">
    <property type="component" value="Unassembled WGS sequence"/>
</dbReference>
<sequence length="259" mass="28420">MSDRTTRVLQMTLNDLGHDPGPADGIMGKLTRGAMTDYLATKGQPDPGLEPITFGGAARTLDDIDLPKIGAQIGVGEDELHAVIDVEARGSGFDGDGRVAMLFEPHIFWRELGPGAKRDRAAGQGLAYARWGTRSYPSDSYPRLKAAIEIDEDAALRSASWGLGQIMGFNCKMAGFEAAREMVEAFAEDEEAHLQAMVDYIVSAGLDDELRRHDWSGFARGYNGPAYATHGYHNRLKRSFLKWQDIPDTLFDRTQEIAA</sequence>
<protein>
    <recommendedName>
        <fullName evidence="1">N-acetylmuramidase domain-containing protein</fullName>
    </recommendedName>
</protein>
<evidence type="ECO:0000259" key="1">
    <source>
        <dbReference type="Pfam" id="PF11860"/>
    </source>
</evidence>
<gene>
    <name evidence="2" type="ORF">SAMN04490244_101245</name>
</gene>
<dbReference type="STRING" id="641238.SAMN04490244_101245"/>
<proteinExistence type="predicted"/>
<accession>A0A1H9PLM8</accession>